<gene>
    <name evidence="2" type="ORF">GCM10008933_34480</name>
</gene>
<name>A0ABN0YMH9_9BACL</name>
<protein>
    <submittedName>
        <fullName evidence="2">Uncharacterized protein</fullName>
    </submittedName>
</protein>
<accession>A0ABN0YMH9</accession>
<dbReference type="EMBL" id="BAAACX010000015">
    <property type="protein sequence ID" value="GAA0401048.1"/>
    <property type="molecule type" value="Genomic_DNA"/>
</dbReference>
<keyword evidence="3" id="KW-1185">Reference proteome</keyword>
<reference evidence="2 3" key="1">
    <citation type="journal article" date="2019" name="Int. J. Syst. Evol. Microbiol.">
        <title>The Global Catalogue of Microorganisms (GCM) 10K type strain sequencing project: providing services to taxonomists for standard genome sequencing and annotation.</title>
        <authorList>
            <consortium name="The Broad Institute Genomics Platform"/>
            <consortium name="The Broad Institute Genome Sequencing Center for Infectious Disease"/>
            <person name="Wu L."/>
            <person name="Ma J."/>
        </authorList>
    </citation>
    <scope>NUCLEOTIDE SEQUENCE [LARGE SCALE GENOMIC DNA]</scope>
    <source>
        <strain evidence="2 3">JCM 12774</strain>
    </source>
</reference>
<dbReference type="RefSeq" id="WP_343863117.1">
    <property type="nucleotide sequence ID" value="NZ_BAAACX010000015.1"/>
</dbReference>
<feature type="region of interest" description="Disordered" evidence="1">
    <location>
        <begin position="1"/>
        <end position="57"/>
    </location>
</feature>
<evidence type="ECO:0000256" key="1">
    <source>
        <dbReference type="SAM" id="MobiDB-lite"/>
    </source>
</evidence>
<organism evidence="2 3">
    <name type="scientific">Paenibacillus motobuensis</name>
    <dbReference type="NCBI Taxonomy" id="295324"/>
    <lineage>
        <taxon>Bacteria</taxon>
        <taxon>Bacillati</taxon>
        <taxon>Bacillota</taxon>
        <taxon>Bacilli</taxon>
        <taxon>Bacillales</taxon>
        <taxon>Paenibacillaceae</taxon>
        <taxon>Paenibacillus</taxon>
    </lineage>
</organism>
<comment type="caution">
    <text evidence="2">The sequence shown here is derived from an EMBL/GenBank/DDBJ whole genome shotgun (WGS) entry which is preliminary data.</text>
</comment>
<dbReference type="Proteomes" id="UP001500340">
    <property type="component" value="Unassembled WGS sequence"/>
</dbReference>
<evidence type="ECO:0000313" key="3">
    <source>
        <dbReference type="Proteomes" id="UP001500340"/>
    </source>
</evidence>
<sequence length="57" mass="5855">MAKRERKAGNGSSNGQNASTGNGGEGGAGRLSQMKNHSKRGNGTVDDFISGTDKFRG</sequence>
<proteinExistence type="predicted"/>
<evidence type="ECO:0000313" key="2">
    <source>
        <dbReference type="EMBL" id="GAA0401048.1"/>
    </source>
</evidence>